<dbReference type="Proteomes" id="UP001390339">
    <property type="component" value="Unassembled WGS sequence"/>
</dbReference>
<protein>
    <recommendedName>
        <fullName evidence="3">Transposase</fullName>
    </recommendedName>
</protein>
<keyword evidence="2" id="KW-1185">Reference proteome</keyword>
<accession>A0ABR2IH91</accession>
<organism evidence="1 2">
    <name type="scientific">Apiospora arundinis</name>
    <dbReference type="NCBI Taxonomy" id="335852"/>
    <lineage>
        <taxon>Eukaryota</taxon>
        <taxon>Fungi</taxon>
        <taxon>Dikarya</taxon>
        <taxon>Ascomycota</taxon>
        <taxon>Pezizomycotina</taxon>
        <taxon>Sordariomycetes</taxon>
        <taxon>Xylariomycetidae</taxon>
        <taxon>Amphisphaeriales</taxon>
        <taxon>Apiosporaceae</taxon>
        <taxon>Apiospora</taxon>
    </lineage>
</organism>
<proteinExistence type="predicted"/>
<evidence type="ECO:0000313" key="2">
    <source>
        <dbReference type="Proteomes" id="UP001390339"/>
    </source>
</evidence>
<evidence type="ECO:0000313" key="1">
    <source>
        <dbReference type="EMBL" id="KAK8862740.1"/>
    </source>
</evidence>
<dbReference type="EMBL" id="JAPCWZ010000005">
    <property type="protein sequence ID" value="KAK8862740.1"/>
    <property type="molecule type" value="Genomic_DNA"/>
</dbReference>
<name>A0ABR2IH91_9PEZI</name>
<comment type="caution">
    <text evidence="1">The sequence shown here is derived from an EMBL/GenBank/DDBJ whole genome shotgun (WGS) entry which is preliminary data.</text>
</comment>
<sequence>MHYGFYQGDLKDPLAEHPFNKVLSDGDWNQLVAMYPRKRTYKTSSGKSSREKIEPLKKRLGLANFLLGGHRLQDRWNVF</sequence>
<evidence type="ECO:0008006" key="3">
    <source>
        <dbReference type="Google" id="ProtNLM"/>
    </source>
</evidence>
<reference evidence="1 2" key="1">
    <citation type="journal article" date="2024" name="IMA Fungus">
        <title>Apiospora arundinis, a panoply of carbohydrate-active enzymes and secondary metabolites.</title>
        <authorList>
            <person name="Sorensen T."/>
            <person name="Petersen C."/>
            <person name="Muurmann A.T."/>
            <person name="Christiansen J.V."/>
            <person name="Brundto M.L."/>
            <person name="Overgaard C.K."/>
            <person name="Boysen A.T."/>
            <person name="Wollenberg R.D."/>
            <person name="Larsen T.O."/>
            <person name="Sorensen J.L."/>
            <person name="Nielsen K.L."/>
            <person name="Sondergaard T.E."/>
        </authorList>
    </citation>
    <scope>NUCLEOTIDE SEQUENCE [LARGE SCALE GENOMIC DNA]</scope>
    <source>
        <strain evidence="1 2">AAU 773</strain>
    </source>
</reference>
<gene>
    <name evidence="1" type="ORF">PGQ11_008975</name>
</gene>